<organism evidence="2 3">
    <name type="scientific">Eptatretus burgeri</name>
    <name type="common">Inshore hagfish</name>
    <dbReference type="NCBI Taxonomy" id="7764"/>
    <lineage>
        <taxon>Eukaryota</taxon>
        <taxon>Metazoa</taxon>
        <taxon>Chordata</taxon>
        <taxon>Craniata</taxon>
        <taxon>Vertebrata</taxon>
        <taxon>Cyclostomata</taxon>
        <taxon>Myxini</taxon>
        <taxon>Myxiniformes</taxon>
        <taxon>Myxinidae</taxon>
        <taxon>Eptatretinae</taxon>
        <taxon>Eptatretus</taxon>
    </lineage>
</organism>
<dbReference type="GO" id="GO:0000175">
    <property type="term" value="F:3'-5'-RNA exonuclease activity"/>
    <property type="evidence" value="ECO:0007669"/>
    <property type="project" value="TreeGrafter"/>
</dbReference>
<evidence type="ECO:0000256" key="1">
    <source>
        <dbReference type="ARBA" id="ARBA00008372"/>
    </source>
</evidence>
<dbReference type="Pfam" id="PF04857">
    <property type="entry name" value="CAF1"/>
    <property type="match status" value="1"/>
</dbReference>
<protein>
    <submittedName>
        <fullName evidence="2">Uncharacterized protein</fullName>
    </submittedName>
</protein>
<dbReference type="GO" id="GO:1990431">
    <property type="term" value="P:priRNA 3'-end processing"/>
    <property type="evidence" value="ECO:0007669"/>
    <property type="project" value="TreeGrafter"/>
</dbReference>
<dbReference type="GO" id="GO:0005634">
    <property type="term" value="C:nucleus"/>
    <property type="evidence" value="ECO:0007669"/>
    <property type="project" value="TreeGrafter"/>
</dbReference>
<dbReference type="Proteomes" id="UP000694388">
    <property type="component" value="Unplaced"/>
</dbReference>
<reference evidence="2" key="2">
    <citation type="submission" date="2025-09" db="UniProtKB">
        <authorList>
            <consortium name="Ensembl"/>
        </authorList>
    </citation>
    <scope>IDENTIFICATION</scope>
</reference>
<keyword evidence="3" id="KW-1185">Reference proteome</keyword>
<sequence length="76" mass="8578">MEITRRNFKDSLDVIYQAIDEAEFLAIDGEFTGISDGPTMGKLSNGLDMPAERYAKLRQVKTICTCTHTKCNWCKS</sequence>
<accession>A0A8C4PW59</accession>
<dbReference type="AlphaFoldDB" id="A0A8C4PW59"/>
<evidence type="ECO:0000313" key="2">
    <source>
        <dbReference type="Ensembl" id="ENSEBUP00000000050.1"/>
    </source>
</evidence>
<dbReference type="GeneTree" id="ENSGT00940000173248"/>
<comment type="similarity">
    <text evidence="1">Belongs to the CAF1 family.</text>
</comment>
<dbReference type="PANTHER" id="PTHR15092:SF44">
    <property type="entry name" value="POLY(A)-SPECIFIC RIBONUCLEASE PARN"/>
    <property type="match status" value="1"/>
</dbReference>
<dbReference type="OMA" id="THTKCNW"/>
<reference evidence="2" key="1">
    <citation type="submission" date="2025-08" db="UniProtKB">
        <authorList>
            <consortium name="Ensembl"/>
        </authorList>
    </citation>
    <scope>IDENTIFICATION</scope>
</reference>
<dbReference type="InterPro" id="IPR012337">
    <property type="entry name" value="RNaseH-like_sf"/>
</dbReference>
<dbReference type="InterPro" id="IPR051181">
    <property type="entry name" value="CAF1_poly(A)_ribonucleases"/>
</dbReference>
<dbReference type="PANTHER" id="PTHR15092">
    <property type="entry name" value="POLY A -SPECIFIC RIBONUCLEASE/TARGET OF EGR1, MEMBER 1"/>
    <property type="match status" value="1"/>
</dbReference>
<proteinExistence type="inferred from homology"/>
<dbReference type="SUPFAM" id="SSF53098">
    <property type="entry name" value="Ribonuclease H-like"/>
    <property type="match status" value="1"/>
</dbReference>
<dbReference type="Ensembl" id="ENSEBUT00000000340.1">
    <property type="protein sequence ID" value="ENSEBUP00000000050.1"/>
    <property type="gene ID" value="ENSEBUG00000000301.1"/>
</dbReference>
<dbReference type="GO" id="GO:1990432">
    <property type="term" value="P:siRNA 3'-end processing"/>
    <property type="evidence" value="ECO:0007669"/>
    <property type="project" value="TreeGrafter"/>
</dbReference>
<dbReference type="GO" id="GO:0003723">
    <property type="term" value="F:RNA binding"/>
    <property type="evidence" value="ECO:0007669"/>
    <property type="project" value="TreeGrafter"/>
</dbReference>
<dbReference type="InterPro" id="IPR006941">
    <property type="entry name" value="RNase_CAF1"/>
</dbReference>
<dbReference type="GO" id="GO:0000289">
    <property type="term" value="P:nuclear-transcribed mRNA poly(A) tail shortening"/>
    <property type="evidence" value="ECO:0007669"/>
    <property type="project" value="TreeGrafter"/>
</dbReference>
<dbReference type="Gene3D" id="3.30.420.10">
    <property type="entry name" value="Ribonuclease H-like superfamily/Ribonuclease H"/>
    <property type="match status" value="1"/>
</dbReference>
<dbReference type="InterPro" id="IPR036397">
    <property type="entry name" value="RNaseH_sf"/>
</dbReference>
<name>A0A8C4PW59_EPTBU</name>
<evidence type="ECO:0000313" key="3">
    <source>
        <dbReference type="Proteomes" id="UP000694388"/>
    </source>
</evidence>